<evidence type="ECO:0000256" key="9">
    <source>
        <dbReference type="SAM" id="MobiDB-lite"/>
    </source>
</evidence>
<keyword evidence="2" id="KW-0963">Cytoplasm</keyword>
<dbReference type="EMBL" id="CAJNOK010025461">
    <property type="protein sequence ID" value="CAF1390431.1"/>
    <property type="molecule type" value="Genomic_DNA"/>
</dbReference>
<dbReference type="SMART" id="SM00028">
    <property type="entry name" value="TPR"/>
    <property type="match status" value="3"/>
</dbReference>
<proteinExistence type="predicted"/>
<keyword evidence="3" id="KW-0677">Repeat</keyword>
<dbReference type="Gene3D" id="1.25.40.10">
    <property type="entry name" value="Tetratricopeptide repeat domain"/>
    <property type="match status" value="1"/>
</dbReference>
<sequence>MVKKDDEISISSETKGPVKSFGALMGEGEKFSRDKLYTKAVQCYTEALDLLPPDDDKSSPKDTNDRLQGLVARSACYLKIGKNDLALQDAEESLKRNKEYTKGLYQKAEALYATGEFELALMFYHRGKKLRGDLKE</sequence>
<comment type="subcellular location">
    <subcellularLocation>
        <location evidence="1">Cytoplasm</location>
        <location evidence="1">Cytoskeleton</location>
        <location evidence="1">Cilium axoneme</location>
    </subcellularLocation>
</comment>
<dbReference type="EMBL" id="CAJOBA010047170">
    <property type="protein sequence ID" value="CAF4198105.1"/>
    <property type="molecule type" value="Genomic_DNA"/>
</dbReference>
<keyword evidence="4" id="KW-0802">TPR repeat</keyword>
<dbReference type="Proteomes" id="UP000682733">
    <property type="component" value="Unassembled WGS sequence"/>
</dbReference>
<dbReference type="SUPFAM" id="SSF48452">
    <property type="entry name" value="TPR-like"/>
    <property type="match status" value="1"/>
</dbReference>
<gene>
    <name evidence="10" type="ORF">OVA965_LOCUS32546</name>
    <name evidence="11" type="ORF">TMI583_LOCUS33408</name>
</gene>
<dbReference type="GO" id="GO:0005930">
    <property type="term" value="C:axoneme"/>
    <property type="evidence" value="ECO:0007669"/>
    <property type="project" value="UniProtKB-SubCell"/>
</dbReference>
<keyword evidence="5" id="KW-0206">Cytoskeleton</keyword>
<evidence type="ECO:0000256" key="7">
    <source>
        <dbReference type="ARBA" id="ARBA00034139"/>
    </source>
</evidence>
<dbReference type="PANTHER" id="PTHR23040">
    <property type="match status" value="1"/>
</dbReference>
<dbReference type="AlphaFoldDB" id="A0A8S2F477"/>
<evidence type="ECO:0000256" key="4">
    <source>
        <dbReference type="ARBA" id="ARBA00022803"/>
    </source>
</evidence>
<dbReference type="PANTHER" id="PTHR23040:SF1">
    <property type="entry name" value="OUTER DYNEIN ARM-DOCKING COMPLEX SUBUNIT 4"/>
    <property type="match status" value="1"/>
</dbReference>
<dbReference type="InterPro" id="IPR040111">
    <property type="entry name" value="ODAD4"/>
</dbReference>
<evidence type="ECO:0000256" key="5">
    <source>
        <dbReference type="ARBA" id="ARBA00023212"/>
    </source>
</evidence>
<reference evidence="10" key="1">
    <citation type="submission" date="2021-02" db="EMBL/GenBank/DDBJ databases">
        <authorList>
            <person name="Nowell W R."/>
        </authorList>
    </citation>
    <scope>NUCLEOTIDE SEQUENCE</scope>
</reference>
<protein>
    <recommendedName>
        <fullName evidence="7">Outer dynein arm-docking complex subunit 4</fullName>
    </recommendedName>
    <alternativeName>
        <fullName evidence="8">Tetratricopeptide repeat protein 25</fullName>
    </alternativeName>
</protein>
<name>A0A8S2F477_9BILA</name>
<accession>A0A8S2F477</accession>
<dbReference type="InterPro" id="IPR019734">
    <property type="entry name" value="TPR_rpt"/>
</dbReference>
<evidence type="ECO:0000313" key="11">
    <source>
        <dbReference type="EMBL" id="CAF4198105.1"/>
    </source>
</evidence>
<dbReference type="Proteomes" id="UP000677228">
    <property type="component" value="Unassembled WGS sequence"/>
</dbReference>
<organism evidence="10 12">
    <name type="scientific">Didymodactylos carnosus</name>
    <dbReference type="NCBI Taxonomy" id="1234261"/>
    <lineage>
        <taxon>Eukaryota</taxon>
        <taxon>Metazoa</taxon>
        <taxon>Spiralia</taxon>
        <taxon>Gnathifera</taxon>
        <taxon>Rotifera</taxon>
        <taxon>Eurotatoria</taxon>
        <taxon>Bdelloidea</taxon>
        <taxon>Philodinida</taxon>
        <taxon>Philodinidae</taxon>
        <taxon>Didymodactylos</taxon>
    </lineage>
</organism>
<evidence type="ECO:0000256" key="6">
    <source>
        <dbReference type="ARBA" id="ARBA00023273"/>
    </source>
</evidence>
<evidence type="ECO:0000256" key="8">
    <source>
        <dbReference type="ARBA" id="ARBA00034143"/>
    </source>
</evidence>
<evidence type="ECO:0000256" key="1">
    <source>
        <dbReference type="ARBA" id="ARBA00004430"/>
    </source>
</evidence>
<feature type="non-terminal residue" evidence="10">
    <location>
        <position position="136"/>
    </location>
</feature>
<evidence type="ECO:0000313" key="12">
    <source>
        <dbReference type="Proteomes" id="UP000677228"/>
    </source>
</evidence>
<evidence type="ECO:0000313" key="10">
    <source>
        <dbReference type="EMBL" id="CAF1390431.1"/>
    </source>
</evidence>
<comment type="caution">
    <text evidence="10">The sequence shown here is derived from an EMBL/GenBank/DDBJ whole genome shotgun (WGS) entry which is preliminary data.</text>
</comment>
<evidence type="ECO:0000256" key="2">
    <source>
        <dbReference type="ARBA" id="ARBA00022490"/>
    </source>
</evidence>
<dbReference type="InterPro" id="IPR011990">
    <property type="entry name" value="TPR-like_helical_dom_sf"/>
</dbReference>
<evidence type="ECO:0000256" key="3">
    <source>
        <dbReference type="ARBA" id="ARBA00022737"/>
    </source>
</evidence>
<keyword evidence="6" id="KW-0966">Cell projection</keyword>
<feature type="region of interest" description="Disordered" evidence="9">
    <location>
        <begin position="1"/>
        <end position="22"/>
    </location>
</feature>